<sequence>MPSLGEILSSVAESSKIKVGSVHPGIVSSGVYRHVFLPHRLIIKYILPPFLRSSKLAAAHVLSLAFDDNVQSGLYYEDGCPVEHRRRSRGMTSSPYSSEELENLADNMRQVIHREL</sequence>
<name>A0A915DXN2_9BILA</name>
<proteinExistence type="predicted"/>
<protein>
    <submittedName>
        <fullName evidence="2">Uncharacterized protein</fullName>
    </submittedName>
</protein>
<dbReference type="AlphaFoldDB" id="A0A915DXN2"/>
<dbReference type="Gene3D" id="3.40.50.720">
    <property type="entry name" value="NAD(P)-binding Rossmann-like Domain"/>
    <property type="match status" value="1"/>
</dbReference>
<accession>A0A915DXN2</accession>
<evidence type="ECO:0000313" key="1">
    <source>
        <dbReference type="Proteomes" id="UP000887574"/>
    </source>
</evidence>
<evidence type="ECO:0000313" key="2">
    <source>
        <dbReference type="WBParaSite" id="jg24041"/>
    </source>
</evidence>
<dbReference type="Proteomes" id="UP000887574">
    <property type="component" value="Unplaced"/>
</dbReference>
<organism evidence="1 2">
    <name type="scientific">Ditylenchus dipsaci</name>
    <dbReference type="NCBI Taxonomy" id="166011"/>
    <lineage>
        <taxon>Eukaryota</taxon>
        <taxon>Metazoa</taxon>
        <taxon>Ecdysozoa</taxon>
        <taxon>Nematoda</taxon>
        <taxon>Chromadorea</taxon>
        <taxon>Rhabditida</taxon>
        <taxon>Tylenchina</taxon>
        <taxon>Tylenchomorpha</taxon>
        <taxon>Sphaerularioidea</taxon>
        <taxon>Anguinidae</taxon>
        <taxon>Anguininae</taxon>
        <taxon>Ditylenchus</taxon>
    </lineage>
</organism>
<reference evidence="2" key="1">
    <citation type="submission" date="2022-11" db="UniProtKB">
        <authorList>
            <consortium name="WormBaseParasite"/>
        </authorList>
    </citation>
    <scope>IDENTIFICATION</scope>
</reference>
<dbReference type="WBParaSite" id="jg24041">
    <property type="protein sequence ID" value="jg24041"/>
    <property type="gene ID" value="jg24041"/>
</dbReference>
<keyword evidence="1" id="KW-1185">Reference proteome</keyword>